<dbReference type="Proteomes" id="UP000651057">
    <property type="component" value="Unassembled WGS sequence"/>
</dbReference>
<protein>
    <submittedName>
        <fullName evidence="1">Uncharacterized protein</fullName>
    </submittedName>
</protein>
<name>A0A937A3J6_9FLAO</name>
<keyword evidence="2" id="KW-1185">Reference proteome</keyword>
<dbReference type="AlphaFoldDB" id="A0A937A3J6"/>
<sequence>MSKSYEKVVLDFEKAVLQMQDDLQYLADKDSLSTGFFNKQNRIIRSIIDYYQRTQTYIEHLEREALEQHRIKRLQIQKYEDWIISFEAICVIHGILDFPIWLHKGKKILIYEAEQLGKEKQMRLPDLFKDKLKQLSEKEHTMVMDILEKKGNEEIRKLLRRINKRKGNEQYVIRS</sequence>
<evidence type="ECO:0000313" key="2">
    <source>
        <dbReference type="Proteomes" id="UP000651057"/>
    </source>
</evidence>
<dbReference type="RefSeq" id="WP_201920230.1">
    <property type="nucleotide sequence ID" value="NZ_BAABAX010000003.1"/>
</dbReference>
<reference evidence="1" key="1">
    <citation type="submission" date="2021-01" db="EMBL/GenBank/DDBJ databases">
        <authorList>
            <person name="Zhong Y.L."/>
        </authorList>
    </citation>
    <scope>NUCLEOTIDE SEQUENCE</scope>
    <source>
        <strain evidence="1">KCTC 23302</strain>
    </source>
</reference>
<dbReference type="EMBL" id="JAERQJ010000004">
    <property type="protein sequence ID" value="MBL0684305.1"/>
    <property type="molecule type" value="Genomic_DNA"/>
</dbReference>
<proteinExistence type="predicted"/>
<gene>
    <name evidence="1" type="ORF">JJQ60_12320</name>
</gene>
<comment type="caution">
    <text evidence="1">The sequence shown here is derived from an EMBL/GenBank/DDBJ whole genome shotgun (WGS) entry which is preliminary data.</text>
</comment>
<organism evidence="1 2">
    <name type="scientific">Aquimarina mytili</name>
    <dbReference type="NCBI Taxonomy" id="874423"/>
    <lineage>
        <taxon>Bacteria</taxon>
        <taxon>Pseudomonadati</taxon>
        <taxon>Bacteroidota</taxon>
        <taxon>Flavobacteriia</taxon>
        <taxon>Flavobacteriales</taxon>
        <taxon>Flavobacteriaceae</taxon>
        <taxon>Aquimarina</taxon>
    </lineage>
</organism>
<accession>A0A937A3J6</accession>
<evidence type="ECO:0000313" key="1">
    <source>
        <dbReference type="EMBL" id="MBL0684305.1"/>
    </source>
</evidence>